<gene>
    <name evidence="3" type="ORF">EOK75_01280</name>
</gene>
<keyword evidence="3" id="KW-0547">Nucleotide-binding</keyword>
<feature type="domain" description="ABC transporter" evidence="2">
    <location>
        <begin position="1"/>
        <end position="76"/>
    </location>
</feature>
<dbReference type="AlphaFoldDB" id="A0A4P8ECH6"/>
<sequence length="84" mass="9057">MNLDIRPGEFVTLLGSSGSGKATLLKFLAGFQSIDSGEVLIVGKAIGHAPTHKWGFGMVFQAYAIFPNMVVNQNIRFSNWVSGL</sequence>
<proteinExistence type="predicted"/>
<dbReference type="Gene3D" id="3.40.50.300">
    <property type="entry name" value="P-loop containing nucleotide triphosphate hydrolases"/>
    <property type="match status" value="1"/>
</dbReference>
<reference evidence="3 4" key="1">
    <citation type="submission" date="2019-05" db="EMBL/GenBank/DDBJ databases">
        <title>Pseudorhodobacter turbinis sp. nov., isolated from the gut of the Korean turban shell.</title>
        <authorList>
            <person name="Jeong Y.-S."/>
            <person name="Kang W.-R."/>
            <person name="Bae J.-W."/>
        </authorList>
    </citation>
    <scope>NUCLEOTIDE SEQUENCE [LARGE SCALE GENOMIC DNA]</scope>
    <source>
        <strain evidence="3 4">S12M18</strain>
    </source>
</reference>
<keyword evidence="1" id="KW-0813">Transport</keyword>
<dbReference type="KEGG" id="pseb:EOK75_01280"/>
<organism evidence="3 4">
    <name type="scientific">Pseudorhodobacter turbinis</name>
    <dbReference type="NCBI Taxonomy" id="2500533"/>
    <lineage>
        <taxon>Bacteria</taxon>
        <taxon>Pseudomonadati</taxon>
        <taxon>Pseudomonadota</taxon>
        <taxon>Alphaproteobacteria</taxon>
        <taxon>Rhodobacterales</taxon>
        <taxon>Paracoccaceae</taxon>
        <taxon>Pseudorhodobacter</taxon>
    </lineage>
</organism>
<evidence type="ECO:0000256" key="1">
    <source>
        <dbReference type="ARBA" id="ARBA00022448"/>
    </source>
</evidence>
<dbReference type="SUPFAM" id="SSF52540">
    <property type="entry name" value="P-loop containing nucleoside triphosphate hydrolases"/>
    <property type="match status" value="1"/>
</dbReference>
<protein>
    <submittedName>
        <fullName evidence="3">ATP-binding cassette domain-containing protein</fullName>
    </submittedName>
</protein>
<dbReference type="Proteomes" id="UP000298631">
    <property type="component" value="Chromosome"/>
</dbReference>
<name>A0A4P8ECH6_9RHOB</name>
<dbReference type="PANTHER" id="PTHR42781">
    <property type="entry name" value="SPERMIDINE/PUTRESCINE IMPORT ATP-BINDING PROTEIN POTA"/>
    <property type="match status" value="1"/>
</dbReference>
<dbReference type="InterPro" id="IPR050093">
    <property type="entry name" value="ABC_SmlMolc_Importer"/>
</dbReference>
<accession>A0A4P8ECH6</accession>
<dbReference type="GO" id="GO:0016887">
    <property type="term" value="F:ATP hydrolysis activity"/>
    <property type="evidence" value="ECO:0007669"/>
    <property type="project" value="InterPro"/>
</dbReference>
<dbReference type="InterPro" id="IPR003439">
    <property type="entry name" value="ABC_transporter-like_ATP-bd"/>
</dbReference>
<evidence type="ECO:0000313" key="4">
    <source>
        <dbReference type="Proteomes" id="UP000298631"/>
    </source>
</evidence>
<evidence type="ECO:0000313" key="3">
    <source>
        <dbReference type="EMBL" id="QCO54561.1"/>
    </source>
</evidence>
<keyword evidence="4" id="KW-1185">Reference proteome</keyword>
<dbReference type="InterPro" id="IPR027417">
    <property type="entry name" value="P-loop_NTPase"/>
</dbReference>
<dbReference type="GO" id="GO:0005524">
    <property type="term" value="F:ATP binding"/>
    <property type="evidence" value="ECO:0007669"/>
    <property type="project" value="UniProtKB-KW"/>
</dbReference>
<keyword evidence="3" id="KW-0067">ATP-binding</keyword>
<dbReference type="PANTHER" id="PTHR42781:SF4">
    <property type="entry name" value="SPERMIDINE_PUTRESCINE IMPORT ATP-BINDING PROTEIN POTA"/>
    <property type="match status" value="1"/>
</dbReference>
<dbReference type="EMBL" id="CP039964">
    <property type="protein sequence ID" value="QCO54561.1"/>
    <property type="molecule type" value="Genomic_DNA"/>
</dbReference>
<evidence type="ECO:0000259" key="2">
    <source>
        <dbReference type="Pfam" id="PF00005"/>
    </source>
</evidence>
<dbReference type="OrthoDB" id="9802264at2"/>
<dbReference type="Pfam" id="PF00005">
    <property type="entry name" value="ABC_tran"/>
    <property type="match status" value="1"/>
</dbReference>